<name>A0A1M5BC27_9BACT</name>
<protein>
    <submittedName>
        <fullName evidence="1">JAB domain-containing protein</fullName>
    </submittedName>
</protein>
<organism evidence="1 2">
    <name type="scientific">Flavisolibacter ginsengisoli DSM 18119</name>
    <dbReference type="NCBI Taxonomy" id="1121884"/>
    <lineage>
        <taxon>Bacteria</taxon>
        <taxon>Pseudomonadati</taxon>
        <taxon>Bacteroidota</taxon>
        <taxon>Chitinophagia</taxon>
        <taxon>Chitinophagales</taxon>
        <taxon>Chitinophagaceae</taxon>
        <taxon>Flavisolibacter</taxon>
    </lineage>
</organism>
<evidence type="ECO:0000313" key="1">
    <source>
        <dbReference type="EMBL" id="SHF40064.1"/>
    </source>
</evidence>
<reference evidence="1 2" key="1">
    <citation type="submission" date="2016-11" db="EMBL/GenBank/DDBJ databases">
        <authorList>
            <person name="Jaros S."/>
            <person name="Januszkiewicz K."/>
            <person name="Wedrychowicz H."/>
        </authorList>
    </citation>
    <scope>NUCLEOTIDE SEQUENCE [LARGE SCALE GENOMIC DNA]</scope>
    <source>
        <strain evidence="1 2">DSM 18119</strain>
    </source>
</reference>
<dbReference type="AlphaFoldDB" id="A0A1M5BC27"/>
<dbReference type="EMBL" id="FQUU01000010">
    <property type="protein sequence ID" value="SHF40064.1"/>
    <property type="molecule type" value="Genomic_DNA"/>
</dbReference>
<dbReference type="RefSeq" id="WP_139256422.1">
    <property type="nucleotide sequence ID" value="NZ_FQUU01000010.1"/>
</dbReference>
<proteinExistence type="predicted"/>
<dbReference type="STRING" id="1121884.SAMN02745131_02516"/>
<gene>
    <name evidence="1" type="ORF">SAMN02745131_02516</name>
</gene>
<dbReference type="Gene3D" id="3.40.140.10">
    <property type="entry name" value="Cytidine Deaminase, domain 2"/>
    <property type="match status" value="1"/>
</dbReference>
<evidence type="ECO:0000313" key="2">
    <source>
        <dbReference type="Proteomes" id="UP000184048"/>
    </source>
</evidence>
<sequence>MNSEPIGLMHIKTVFIPQEFVDAIYKEFQVTGSKGYERLALLAGSKKGKEFIVTNLIYPAQELHRSRFGVSFYVSGAELGRLWDWLYGNKRILIAQVHSHPTEAYHSKADDDMAIITTFGGLSLVVPDFGNSDQSFEGSAIFRLQPESGWTELTKEQINHLLKITQ</sequence>
<dbReference type="OrthoDB" id="9804316at2"/>
<accession>A0A1M5BC27</accession>
<dbReference type="SUPFAM" id="SSF102712">
    <property type="entry name" value="JAB1/MPN domain"/>
    <property type="match status" value="1"/>
</dbReference>
<keyword evidence="2" id="KW-1185">Reference proteome</keyword>
<dbReference type="Proteomes" id="UP000184048">
    <property type="component" value="Unassembled WGS sequence"/>
</dbReference>